<evidence type="ECO:0000313" key="2">
    <source>
        <dbReference type="EMBL" id="MFC5542846.1"/>
    </source>
</evidence>
<dbReference type="InterPro" id="IPR050126">
    <property type="entry name" value="Ap4A_hydrolase"/>
</dbReference>
<dbReference type="RefSeq" id="WP_342468767.1">
    <property type="nucleotide sequence ID" value="NZ_JBHSNQ010000182.1"/>
</dbReference>
<accession>A0ABW0RDJ5</accession>
<reference evidence="3" key="1">
    <citation type="journal article" date="2019" name="Int. J. Syst. Evol. Microbiol.">
        <title>The Global Catalogue of Microorganisms (GCM) 10K type strain sequencing project: providing services to taxonomists for standard genome sequencing and annotation.</title>
        <authorList>
            <consortium name="The Broad Institute Genomics Platform"/>
            <consortium name="The Broad Institute Genome Sequencing Center for Infectious Disease"/>
            <person name="Wu L."/>
            <person name="Ma J."/>
        </authorList>
    </citation>
    <scope>NUCLEOTIDE SEQUENCE [LARGE SCALE GENOMIC DNA]</scope>
    <source>
        <strain evidence="3">CCUG 56331</strain>
    </source>
</reference>
<dbReference type="Gene3D" id="3.60.21.10">
    <property type="match status" value="1"/>
</dbReference>
<proteinExistence type="predicted"/>
<gene>
    <name evidence="2" type="ORF">ACFPOH_14140</name>
</gene>
<dbReference type="InterPro" id="IPR004843">
    <property type="entry name" value="Calcineurin-like_PHP"/>
</dbReference>
<organism evidence="2 3">
    <name type="scientific">Ureibacillus suwonensis</name>
    <dbReference type="NCBI Taxonomy" id="313007"/>
    <lineage>
        <taxon>Bacteria</taxon>
        <taxon>Bacillati</taxon>
        <taxon>Bacillota</taxon>
        <taxon>Bacilli</taxon>
        <taxon>Bacillales</taxon>
        <taxon>Caryophanaceae</taxon>
        <taxon>Ureibacillus</taxon>
    </lineage>
</organism>
<dbReference type="PANTHER" id="PTHR42850:SF4">
    <property type="entry name" value="ZINC-DEPENDENT ENDOPOLYPHOSPHATASE"/>
    <property type="match status" value="1"/>
</dbReference>
<name>A0ABW0RDJ5_9BACL</name>
<evidence type="ECO:0000313" key="3">
    <source>
        <dbReference type="Proteomes" id="UP001595978"/>
    </source>
</evidence>
<dbReference type="Pfam" id="PF00149">
    <property type="entry name" value="Metallophos"/>
    <property type="match status" value="1"/>
</dbReference>
<feature type="domain" description="Calcineurin-like phosphoesterase" evidence="1">
    <location>
        <begin position="3"/>
        <end position="207"/>
    </location>
</feature>
<protein>
    <submittedName>
        <fullName evidence="2">Metallophosphoesterase</fullName>
    </submittedName>
</protein>
<dbReference type="PRINTS" id="PR00114">
    <property type="entry name" value="STPHPHTASE"/>
</dbReference>
<sequence>MDKVFAIGDIHGSYQLLDKVLDYWNPNEELLIFLGDYIDRGKDSLQVLRKVIELSKEYKVITLSGNHEQIFLNWLKKPKVMSEFYFDQKVGGASTIESFFSAMPHQPSMEDLSVEQMVEILKTNFADEIEFLKNLRLYYYWRPYVFVHAGINAGVDDFLETGSDEFLWIREEFTKVPHQAKEIVVFGHTPTIFLNEDGSSKVWISPCRKKIGIDGGGEIYKDGNIHGVRFQRNSSEIEVYSANGKGITTSHFTL</sequence>
<dbReference type="InterPro" id="IPR029052">
    <property type="entry name" value="Metallo-depent_PP-like"/>
</dbReference>
<dbReference type="SUPFAM" id="SSF56300">
    <property type="entry name" value="Metallo-dependent phosphatases"/>
    <property type="match status" value="1"/>
</dbReference>
<keyword evidence="3" id="KW-1185">Reference proteome</keyword>
<dbReference type="Proteomes" id="UP001595978">
    <property type="component" value="Unassembled WGS sequence"/>
</dbReference>
<dbReference type="PANTHER" id="PTHR42850">
    <property type="entry name" value="METALLOPHOSPHOESTERASE"/>
    <property type="match status" value="1"/>
</dbReference>
<dbReference type="InterPro" id="IPR006186">
    <property type="entry name" value="Ser/Thr-sp_prot-phosphatase"/>
</dbReference>
<evidence type="ECO:0000259" key="1">
    <source>
        <dbReference type="Pfam" id="PF00149"/>
    </source>
</evidence>
<dbReference type="EMBL" id="JBHSNQ010000182">
    <property type="protein sequence ID" value="MFC5542846.1"/>
    <property type="molecule type" value="Genomic_DNA"/>
</dbReference>
<comment type="caution">
    <text evidence="2">The sequence shown here is derived from an EMBL/GenBank/DDBJ whole genome shotgun (WGS) entry which is preliminary data.</text>
</comment>